<accession>A0A1E3QUK5</accession>
<dbReference type="AlphaFoldDB" id="A0A1E3QUK5"/>
<dbReference type="EMBL" id="KV454428">
    <property type="protein sequence ID" value="ODQ81365.1"/>
    <property type="molecule type" value="Genomic_DNA"/>
</dbReference>
<dbReference type="InterPro" id="IPR027417">
    <property type="entry name" value="P-loop_NTPase"/>
</dbReference>
<reference evidence="3" key="1">
    <citation type="submission" date="2016-05" db="EMBL/GenBank/DDBJ databases">
        <title>Comparative genomics of biotechnologically important yeasts.</title>
        <authorList>
            <consortium name="DOE Joint Genome Institute"/>
            <person name="Riley R."/>
            <person name="Haridas S."/>
            <person name="Wolfe K.H."/>
            <person name="Lopes M.R."/>
            <person name="Hittinger C.T."/>
            <person name="Goker M."/>
            <person name="Salamov A."/>
            <person name="Wisecaver J."/>
            <person name="Long T.M."/>
            <person name="Aerts A.L."/>
            <person name="Barry K."/>
            <person name="Choi C."/>
            <person name="Clum A."/>
            <person name="Coughlan A.Y."/>
            <person name="Deshpande S."/>
            <person name="Douglass A.P."/>
            <person name="Hanson S.J."/>
            <person name="Klenk H.-P."/>
            <person name="Labutti K."/>
            <person name="Lapidus A."/>
            <person name="Lindquist E."/>
            <person name="Lipzen A."/>
            <person name="Meier-Kolthoff J.P."/>
            <person name="Ohm R.A."/>
            <person name="Otillar R.P."/>
            <person name="Pangilinan J."/>
            <person name="Peng Y."/>
            <person name="Rokas A."/>
            <person name="Rosa C.A."/>
            <person name="Scheuner C."/>
            <person name="Sibirny A.A."/>
            <person name="Slot J.C."/>
            <person name="Stielow J.B."/>
            <person name="Sun H."/>
            <person name="Kurtzman C.P."/>
            <person name="Blackwell M."/>
            <person name="Grigoriev I.V."/>
            <person name="Jeffries T.W."/>
        </authorList>
    </citation>
    <scope>NUCLEOTIDE SEQUENCE [LARGE SCALE GENOMIC DNA]</scope>
    <source>
        <strain evidence="3">NRRL Y-12698</strain>
    </source>
</reference>
<sequence>MSSNHPVRVALLGGTNVGKSAIISKVQNIPSNYCIYYPTRETMSVIVPCTRQSHGGFVTESLVEVIDNPGYKASFTIPFLCASTNFKMTDEEMRQYHETTRKQTGYPLLVALGFDEMNADVEAYILVYNTVPYSTNTAPPGYEDGSSESEGEPQGYGTPSPGRPPNLDTLRNIRNSLFDAWACYYDFENKRKLRVDVQSQGENGSVLKSMKHLWGKESKTAPSQGPGLTQVNSNPRLQMPPVILVANSVDHELSSPLLLRLGEDLAKEWNCPLVKMRHSKDPTPGYEDAQKILRVVLDEIDRAKFSPKKFLRAGPPICLQTGGGSLTGGIVEPAEMERSSSSRSGVPAHM</sequence>
<evidence type="ECO:0000256" key="1">
    <source>
        <dbReference type="SAM" id="MobiDB-lite"/>
    </source>
</evidence>
<keyword evidence="3" id="KW-1185">Reference proteome</keyword>
<organism evidence="2 3">
    <name type="scientific">Babjeviella inositovora NRRL Y-12698</name>
    <dbReference type="NCBI Taxonomy" id="984486"/>
    <lineage>
        <taxon>Eukaryota</taxon>
        <taxon>Fungi</taxon>
        <taxon>Dikarya</taxon>
        <taxon>Ascomycota</taxon>
        <taxon>Saccharomycotina</taxon>
        <taxon>Pichiomycetes</taxon>
        <taxon>Serinales incertae sedis</taxon>
        <taxon>Babjeviella</taxon>
    </lineage>
</organism>
<dbReference type="RefSeq" id="XP_018986693.1">
    <property type="nucleotide sequence ID" value="XM_019128405.1"/>
</dbReference>
<dbReference type="SUPFAM" id="SSF52540">
    <property type="entry name" value="P-loop containing nucleoside triphosphate hydrolases"/>
    <property type="match status" value="1"/>
</dbReference>
<feature type="region of interest" description="Disordered" evidence="1">
    <location>
        <begin position="137"/>
        <end position="167"/>
    </location>
</feature>
<proteinExistence type="predicted"/>
<name>A0A1E3QUK5_9ASCO</name>
<evidence type="ECO:0000313" key="3">
    <source>
        <dbReference type="Proteomes" id="UP000094336"/>
    </source>
</evidence>
<dbReference type="GeneID" id="30146258"/>
<dbReference type="STRING" id="984486.A0A1E3QUK5"/>
<gene>
    <name evidence="2" type="ORF">BABINDRAFT_160717</name>
</gene>
<evidence type="ECO:0000313" key="2">
    <source>
        <dbReference type="EMBL" id="ODQ81365.1"/>
    </source>
</evidence>
<dbReference type="Proteomes" id="UP000094336">
    <property type="component" value="Unassembled WGS sequence"/>
</dbReference>
<protein>
    <submittedName>
        <fullName evidence="2">Uncharacterized protein</fullName>
    </submittedName>
</protein>
<dbReference type="OrthoDB" id="3995714at2759"/>